<protein>
    <submittedName>
        <fullName evidence="2">Uncharacterized protein</fullName>
    </submittedName>
</protein>
<reference evidence="3" key="2">
    <citation type="submission" date="2017-12" db="EMBL/GenBank/DDBJ databases">
        <title>Genome sequence of the Bar-tailed Godwit (Limosa lapponica baueri).</title>
        <authorList>
            <person name="Lima N.C.B."/>
            <person name="Parody-Merino A.M."/>
            <person name="Battley P.F."/>
            <person name="Fidler A.E."/>
            <person name="Prosdocimi F."/>
        </authorList>
    </citation>
    <scope>NUCLEOTIDE SEQUENCE [LARGE SCALE GENOMIC DNA]</scope>
</reference>
<feature type="compositionally biased region" description="Basic and acidic residues" evidence="1">
    <location>
        <begin position="57"/>
        <end position="67"/>
    </location>
</feature>
<sequence>MAMVEVAVAGQPPHAVPSVPPLAWADDEVYFLEFEQVQKARRNQERDWFASAQQDKPSQDQDPREDNSSPLQLR</sequence>
<feature type="region of interest" description="Disordered" evidence="1">
    <location>
        <begin position="42"/>
        <end position="74"/>
    </location>
</feature>
<gene>
    <name evidence="2" type="ORF">llap_9771</name>
</gene>
<keyword evidence="3" id="KW-1185">Reference proteome</keyword>
<name>A0A2I0U1L9_LIMLA</name>
<evidence type="ECO:0000313" key="3">
    <source>
        <dbReference type="Proteomes" id="UP000233556"/>
    </source>
</evidence>
<evidence type="ECO:0000256" key="1">
    <source>
        <dbReference type="SAM" id="MobiDB-lite"/>
    </source>
</evidence>
<accession>A0A2I0U1L9</accession>
<dbReference type="Proteomes" id="UP000233556">
    <property type="component" value="Unassembled WGS sequence"/>
</dbReference>
<proteinExistence type="predicted"/>
<evidence type="ECO:0000313" key="2">
    <source>
        <dbReference type="EMBL" id="PKU39925.1"/>
    </source>
</evidence>
<organism evidence="2 3">
    <name type="scientific">Limosa lapponica baueri</name>
    <dbReference type="NCBI Taxonomy" id="1758121"/>
    <lineage>
        <taxon>Eukaryota</taxon>
        <taxon>Metazoa</taxon>
        <taxon>Chordata</taxon>
        <taxon>Craniata</taxon>
        <taxon>Vertebrata</taxon>
        <taxon>Euteleostomi</taxon>
        <taxon>Archelosauria</taxon>
        <taxon>Archosauria</taxon>
        <taxon>Dinosauria</taxon>
        <taxon>Saurischia</taxon>
        <taxon>Theropoda</taxon>
        <taxon>Coelurosauria</taxon>
        <taxon>Aves</taxon>
        <taxon>Neognathae</taxon>
        <taxon>Neoaves</taxon>
        <taxon>Charadriiformes</taxon>
        <taxon>Scolopacidae</taxon>
        <taxon>Limosa</taxon>
    </lineage>
</organism>
<reference evidence="3" key="1">
    <citation type="submission" date="2017-11" db="EMBL/GenBank/DDBJ databases">
        <authorList>
            <person name="Lima N.C."/>
            <person name="Parody-Merino A.M."/>
            <person name="Battley P.F."/>
            <person name="Fidler A.E."/>
            <person name="Prosdocimi F."/>
        </authorList>
    </citation>
    <scope>NUCLEOTIDE SEQUENCE [LARGE SCALE GENOMIC DNA]</scope>
</reference>
<dbReference type="AlphaFoldDB" id="A0A2I0U1L9"/>
<dbReference type="EMBL" id="KZ506381">
    <property type="protein sequence ID" value="PKU39925.1"/>
    <property type="molecule type" value="Genomic_DNA"/>
</dbReference>
<feature type="region of interest" description="Disordered" evidence="1">
    <location>
        <begin position="1"/>
        <end position="20"/>
    </location>
</feature>